<organism evidence="1 2">
    <name type="scientific">Adiantum capillus-veneris</name>
    <name type="common">Maidenhair fern</name>
    <dbReference type="NCBI Taxonomy" id="13818"/>
    <lineage>
        <taxon>Eukaryota</taxon>
        <taxon>Viridiplantae</taxon>
        <taxon>Streptophyta</taxon>
        <taxon>Embryophyta</taxon>
        <taxon>Tracheophyta</taxon>
        <taxon>Polypodiopsida</taxon>
        <taxon>Polypodiidae</taxon>
        <taxon>Polypodiales</taxon>
        <taxon>Pteridineae</taxon>
        <taxon>Pteridaceae</taxon>
        <taxon>Vittarioideae</taxon>
        <taxon>Adiantum</taxon>
    </lineage>
</organism>
<name>A0A9D4ZH70_ADICA</name>
<dbReference type="AlphaFoldDB" id="A0A9D4ZH70"/>
<dbReference type="EMBL" id="JABFUD020000009">
    <property type="protein sequence ID" value="KAI5075339.1"/>
    <property type="molecule type" value="Genomic_DNA"/>
</dbReference>
<keyword evidence="2" id="KW-1185">Reference proteome</keyword>
<evidence type="ECO:0000313" key="2">
    <source>
        <dbReference type="Proteomes" id="UP000886520"/>
    </source>
</evidence>
<reference evidence="1" key="1">
    <citation type="submission" date="2021-01" db="EMBL/GenBank/DDBJ databases">
        <title>Adiantum capillus-veneris genome.</title>
        <authorList>
            <person name="Fang Y."/>
            <person name="Liao Q."/>
        </authorList>
    </citation>
    <scope>NUCLEOTIDE SEQUENCE</scope>
    <source>
        <strain evidence="1">H3</strain>
        <tissue evidence="1">Leaf</tissue>
    </source>
</reference>
<sequence length="73" mass="8410">MVVDLVEEEEPLRAPEDIWKICWLSLIAFRGLGGHLSSRVGELKAAKWWTAAIFYKWQRPLPPPSIGFPQVDY</sequence>
<accession>A0A9D4ZH70</accession>
<dbReference type="Proteomes" id="UP000886520">
    <property type="component" value="Chromosome 9"/>
</dbReference>
<evidence type="ECO:0000313" key="1">
    <source>
        <dbReference type="EMBL" id="KAI5075339.1"/>
    </source>
</evidence>
<comment type="caution">
    <text evidence="1">The sequence shown here is derived from an EMBL/GenBank/DDBJ whole genome shotgun (WGS) entry which is preliminary data.</text>
</comment>
<gene>
    <name evidence="1" type="ORF">GOP47_0009415</name>
</gene>
<proteinExistence type="predicted"/>
<protein>
    <submittedName>
        <fullName evidence="1">Uncharacterized protein</fullName>
    </submittedName>
</protein>